<comment type="caution">
    <text evidence="7">The sequence shown here is derived from an EMBL/GenBank/DDBJ whole genome shotgun (WGS) entry which is preliminary data.</text>
</comment>
<dbReference type="GO" id="GO:0012505">
    <property type="term" value="C:endomembrane system"/>
    <property type="evidence" value="ECO:0007669"/>
    <property type="project" value="TreeGrafter"/>
</dbReference>
<dbReference type="OrthoDB" id="5307922at2759"/>
<feature type="domain" description="Strictosidine synthase conserved region" evidence="6">
    <location>
        <begin position="166"/>
        <end position="242"/>
    </location>
</feature>
<dbReference type="SUPFAM" id="SSF63829">
    <property type="entry name" value="Calcium-dependent phosphotriesterase"/>
    <property type="match status" value="1"/>
</dbReference>
<comment type="subcellular location">
    <subcellularLocation>
        <location evidence="1">Vacuole</location>
    </subcellularLocation>
</comment>
<dbReference type="Pfam" id="PF03088">
    <property type="entry name" value="Str_synth"/>
    <property type="match status" value="1"/>
</dbReference>
<evidence type="ECO:0000256" key="2">
    <source>
        <dbReference type="ARBA" id="ARBA00009191"/>
    </source>
</evidence>
<protein>
    <recommendedName>
        <fullName evidence="6">Strictosidine synthase conserved region domain-containing protein</fullName>
    </recommendedName>
</protein>
<comment type="similarity">
    <text evidence="2">Belongs to the strictosidine synthase family.</text>
</comment>
<keyword evidence="4" id="KW-0325">Glycoprotein</keyword>
<dbReference type="InterPro" id="IPR011042">
    <property type="entry name" value="6-blade_b-propeller_TolB-like"/>
</dbReference>
<dbReference type="GO" id="GO:0016787">
    <property type="term" value="F:hydrolase activity"/>
    <property type="evidence" value="ECO:0007669"/>
    <property type="project" value="TreeGrafter"/>
</dbReference>
<keyword evidence="3" id="KW-0926">Vacuole</keyword>
<keyword evidence="5" id="KW-0732">Signal</keyword>
<dbReference type="InterPro" id="IPR018119">
    <property type="entry name" value="Strictosidine_synth_cons-reg"/>
</dbReference>
<dbReference type="GO" id="GO:0005773">
    <property type="term" value="C:vacuole"/>
    <property type="evidence" value="ECO:0007669"/>
    <property type="project" value="UniProtKB-SubCell"/>
</dbReference>
<dbReference type="PANTHER" id="PTHR10426">
    <property type="entry name" value="STRICTOSIDINE SYNTHASE-RELATED"/>
    <property type="match status" value="1"/>
</dbReference>
<reference evidence="7 8" key="1">
    <citation type="journal article" date="2019" name="Genome Biol. Evol.">
        <title>Insights into the evolution of the New World diploid cottons (Gossypium, subgenus Houzingenia) based on genome sequencing.</title>
        <authorList>
            <person name="Grover C.E."/>
            <person name="Arick M.A. 2nd"/>
            <person name="Thrash A."/>
            <person name="Conover J.L."/>
            <person name="Sanders W.S."/>
            <person name="Peterson D.G."/>
            <person name="Frelichowski J.E."/>
            <person name="Scheffler J.A."/>
            <person name="Scheffler B.E."/>
            <person name="Wendel J.F."/>
        </authorList>
    </citation>
    <scope>NUCLEOTIDE SEQUENCE [LARGE SCALE GENOMIC DNA]</scope>
    <source>
        <strain evidence="7">1</strain>
        <tissue evidence="7">Leaf</tissue>
    </source>
</reference>
<dbReference type="EMBL" id="JABFAF010273569">
    <property type="protein sequence ID" value="MBA0878965.1"/>
    <property type="molecule type" value="Genomic_DNA"/>
</dbReference>
<gene>
    <name evidence="7" type="ORF">Goshw_015188</name>
</gene>
<evidence type="ECO:0000256" key="4">
    <source>
        <dbReference type="ARBA" id="ARBA00023180"/>
    </source>
</evidence>
<sequence>MKKCKLLFLMIYLALCVKQSHQRILYRKHDVEKIDEQFLHQKQNVTIPKGYELQVLKVSHLIVKAKGHMLEYLMDGWILKWHEPKLGWKEFAVPSSIRKRELHDGSTDPNLEPIYGRPLGLEFNPVTCDLYTGDTYFGRLLMIGPNGGIAQTIVSSIEGIPFKFINRLDIDNRTGVIYFIDSSTIFQRRYADFLSRSIDSSGRLLKYDLHTKNASIIYTSLMFPNGVALSKNYYFLLVAETT</sequence>
<evidence type="ECO:0000256" key="3">
    <source>
        <dbReference type="ARBA" id="ARBA00022554"/>
    </source>
</evidence>
<proteinExistence type="inferred from homology"/>
<dbReference type="AlphaFoldDB" id="A0A7J9N6M4"/>
<evidence type="ECO:0000313" key="8">
    <source>
        <dbReference type="Proteomes" id="UP000593576"/>
    </source>
</evidence>
<evidence type="ECO:0000256" key="1">
    <source>
        <dbReference type="ARBA" id="ARBA00004116"/>
    </source>
</evidence>
<feature type="signal peptide" evidence="5">
    <location>
        <begin position="1"/>
        <end position="22"/>
    </location>
</feature>
<evidence type="ECO:0000256" key="5">
    <source>
        <dbReference type="SAM" id="SignalP"/>
    </source>
</evidence>
<keyword evidence="8" id="KW-1185">Reference proteome</keyword>
<evidence type="ECO:0000259" key="6">
    <source>
        <dbReference type="Pfam" id="PF03088"/>
    </source>
</evidence>
<organism evidence="7 8">
    <name type="scientific">Gossypium schwendimanii</name>
    <name type="common">Cotton</name>
    <dbReference type="NCBI Taxonomy" id="34291"/>
    <lineage>
        <taxon>Eukaryota</taxon>
        <taxon>Viridiplantae</taxon>
        <taxon>Streptophyta</taxon>
        <taxon>Embryophyta</taxon>
        <taxon>Tracheophyta</taxon>
        <taxon>Spermatophyta</taxon>
        <taxon>Magnoliopsida</taxon>
        <taxon>eudicotyledons</taxon>
        <taxon>Gunneridae</taxon>
        <taxon>Pentapetalae</taxon>
        <taxon>rosids</taxon>
        <taxon>malvids</taxon>
        <taxon>Malvales</taxon>
        <taxon>Malvaceae</taxon>
        <taxon>Malvoideae</taxon>
        <taxon>Gossypium</taxon>
    </lineage>
</organism>
<feature type="chain" id="PRO_5029910913" description="Strictosidine synthase conserved region domain-containing protein" evidence="5">
    <location>
        <begin position="23"/>
        <end position="242"/>
    </location>
</feature>
<dbReference type="Proteomes" id="UP000593576">
    <property type="component" value="Unassembled WGS sequence"/>
</dbReference>
<accession>A0A7J9N6M4</accession>
<dbReference type="Gene3D" id="2.120.10.30">
    <property type="entry name" value="TolB, C-terminal domain"/>
    <property type="match status" value="1"/>
</dbReference>
<dbReference type="PANTHER" id="PTHR10426:SF86">
    <property type="entry name" value="PROTEIN STRICTOSIDINE SYNTHASE-LIKE 10-LIKE"/>
    <property type="match status" value="1"/>
</dbReference>
<evidence type="ECO:0000313" key="7">
    <source>
        <dbReference type="EMBL" id="MBA0878965.1"/>
    </source>
</evidence>
<name>A0A7J9N6M4_GOSSC</name>